<evidence type="ECO:0000313" key="2">
    <source>
        <dbReference type="EMBL" id="KJZ04219.1"/>
    </source>
</evidence>
<evidence type="ECO:0000256" key="1">
    <source>
        <dbReference type="SAM" id="Phobius"/>
    </source>
</evidence>
<keyword evidence="1" id="KW-1133">Transmembrane helix</keyword>
<comment type="caution">
    <text evidence="2">The sequence shown here is derived from an EMBL/GenBank/DDBJ whole genome shotgun (WGS) entry which is preliminary data.</text>
</comment>
<organism evidence="2 3">
    <name type="scientific">Pseudoalteromonas rubra</name>
    <dbReference type="NCBI Taxonomy" id="43658"/>
    <lineage>
        <taxon>Bacteria</taxon>
        <taxon>Pseudomonadati</taxon>
        <taxon>Pseudomonadota</taxon>
        <taxon>Gammaproteobacteria</taxon>
        <taxon>Alteromonadales</taxon>
        <taxon>Pseudoalteromonadaceae</taxon>
        <taxon>Pseudoalteromonas</taxon>
    </lineage>
</organism>
<evidence type="ECO:0000313" key="3">
    <source>
        <dbReference type="Proteomes" id="UP000033452"/>
    </source>
</evidence>
<reference evidence="2 3" key="1">
    <citation type="journal article" date="2015" name="BMC Genomics">
        <title>Genome mining reveals unlocked bioactive potential of marine Gram-negative bacteria.</title>
        <authorList>
            <person name="Machado H."/>
            <person name="Sonnenschein E.C."/>
            <person name="Melchiorsen J."/>
            <person name="Gram L."/>
        </authorList>
    </citation>
    <scope>NUCLEOTIDE SEQUENCE [LARGE SCALE GENOMIC DNA]</scope>
    <source>
        <strain evidence="2 3">S2471</strain>
    </source>
</reference>
<keyword evidence="1" id="KW-0472">Membrane</keyword>
<gene>
    <name evidence="2" type="ORF">TW77_23635</name>
</gene>
<keyword evidence="1" id="KW-0812">Transmembrane</keyword>
<dbReference type="Proteomes" id="UP000033452">
    <property type="component" value="Unassembled WGS sequence"/>
</dbReference>
<proteinExistence type="predicted"/>
<keyword evidence="3" id="KW-1185">Reference proteome</keyword>
<dbReference type="PATRIC" id="fig|43658.5.peg.5031"/>
<sequence>MDYLYIIVDYSPIFVVLYGLYMTWRFETARWFLLTLGCVELVDELLISVALNWQVHYYAYAAAMNLAFLLPIMYRQKIAYWLYERSGHDFFNNVVNKHYISLQELSVLLVLAAVATINVVTWCEVLLYKYKFVSNAPIKLYVRDNTVAILHLLYIAALVRYVLKAEFREGCLTNEKEITP</sequence>
<feature type="transmembrane region" description="Helical" evidence="1">
    <location>
        <begin position="147"/>
        <end position="163"/>
    </location>
</feature>
<feature type="transmembrane region" description="Helical" evidence="1">
    <location>
        <begin position="107"/>
        <end position="127"/>
    </location>
</feature>
<feature type="transmembrane region" description="Helical" evidence="1">
    <location>
        <begin position="6"/>
        <end position="24"/>
    </location>
</feature>
<feature type="transmembrane region" description="Helical" evidence="1">
    <location>
        <begin position="31"/>
        <end position="51"/>
    </location>
</feature>
<dbReference type="AlphaFoldDB" id="A0A0F4QA56"/>
<name>A0A0F4QA56_9GAMM</name>
<dbReference type="RefSeq" id="WP_046007430.1">
    <property type="nucleotide sequence ID" value="NZ_JXYA01000100.1"/>
</dbReference>
<dbReference type="EMBL" id="JXYA01000100">
    <property type="protein sequence ID" value="KJZ04219.1"/>
    <property type="molecule type" value="Genomic_DNA"/>
</dbReference>
<protein>
    <submittedName>
        <fullName evidence="2">Uncharacterized protein</fullName>
    </submittedName>
</protein>
<accession>A0A0F4QA56</accession>
<feature type="transmembrane region" description="Helical" evidence="1">
    <location>
        <begin position="57"/>
        <end position="74"/>
    </location>
</feature>